<feature type="domain" description="M23ase beta-sheet core" evidence="1">
    <location>
        <begin position="120"/>
        <end position="219"/>
    </location>
</feature>
<gene>
    <name evidence="2" type="ORF">GCM10007940_44270</name>
</gene>
<sequence>MPAFEIDVDQKYENDEYQLSIKNPVHCPLRFLLTSPDEEVNEILSDYSPLYLDAKADSTIIIKGKGDLEGKVKIGMKWGNSNLPITNNSLASLPYPKGKRYKLLQGNNSNPTHHTFGSRYAFDFTLKIGDTIASTQNGYVVGLIDGYSGWGMSDRWKPFGNQVLVYDTTSHLFAMYGHIKQDGGLVKIGDYVTVGQPIALSGKTGQTTEAHLHFNIFQAHEERGGLKSYPLDSIGKYEVKTLKRNQWMEN</sequence>
<evidence type="ECO:0000313" key="3">
    <source>
        <dbReference type="Proteomes" id="UP001156666"/>
    </source>
</evidence>
<dbReference type="PANTHER" id="PTHR21666">
    <property type="entry name" value="PEPTIDASE-RELATED"/>
    <property type="match status" value="1"/>
</dbReference>
<dbReference type="Pfam" id="PF01551">
    <property type="entry name" value="Peptidase_M23"/>
    <property type="match status" value="1"/>
</dbReference>
<organism evidence="2 3">
    <name type="scientific">Portibacter lacus</name>
    <dbReference type="NCBI Taxonomy" id="1099794"/>
    <lineage>
        <taxon>Bacteria</taxon>
        <taxon>Pseudomonadati</taxon>
        <taxon>Bacteroidota</taxon>
        <taxon>Saprospiria</taxon>
        <taxon>Saprospirales</taxon>
        <taxon>Haliscomenobacteraceae</taxon>
        <taxon>Portibacter</taxon>
    </lineage>
</organism>
<keyword evidence="3" id="KW-1185">Reference proteome</keyword>
<reference evidence="2" key="1">
    <citation type="journal article" date="2014" name="Int. J. Syst. Evol. Microbiol.">
        <title>Complete genome sequence of Corynebacterium casei LMG S-19264T (=DSM 44701T), isolated from a smear-ripened cheese.</title>
        <authorList>
            <consortium name="US DOE Joint Genome Institute (JGI-PGF)"/>
            <person name="Walter F."/>
            <person name="Albersmeier A."/>
            <person name="Kalinowski J."/>
            <person name="Ruckert C."/>
        </authorList>
    </citation>
    <scope>NUCLEOTIDE SEQUENCE</scope>
    <source>
        <strain evidence="2">NBRC 108769</strain>
    </source>
</reference>
<dbReference type="CDD" id="cd12797">
    <property type="entry name" value="M23_peptidase"/>
    <property type="match status" value="1"/>
</dbReference>
<accession>A0AA37WFC5</accession>
<name>A0AA37WFC5_9BACT</name>
<protein>
    <recommendedName>
        <fullName evidence="1">M23ase beta-sheet core domain-containing protein</fullName>
    </recommendedName>
</protein>
<dbReference type="PANTHER" id="PTHR21666:SF270">
    <property type="entry name" value="MUREIN HYDROLASE ACTIVATOR ENVC"/>
    <property type="match status" value="1"/>
</dbReference>
<dbReference type="EMBL" id="BSOH01000037">
    <property type="protein sequence ID" value="GLR19811.1"/>
    <property type="molecule type" value="Genomic_DNA"/>
</dbReference>
<comment type="caution">
    <text evidence="2">The sequence shown here is derived from an EMBL/GenBank/DDBJ whole genome shotgun (WGS) entry which is preliminary data.</text>
</comment>
<dbReference type="GO" id="GO:0004222">
    <property type="term" value="F:metalloendopeptidase activity"/>
    <property type="evidence" value="ECO:0007669"/>
    <property type="project" value="TreeGrafter"/>
</dbReference>
<dbReference type="AlphaFoldDB" id="A0AA37WFC5"/>
<dbReference type="SUPFAM" id="SSF51261">
    <property type="entry name" value="Duplicated hybrid motif"/>
    <property type="match status" value="1"/>
</dbReference>
<proteinExistence type="predicted"/>
<dbReference type="Gene3D" id="2.70.70.10">
    <property type="entry name" value="Glucose Permease (Domain IIA)"/>
    <property type="match status" value="1"/>
</dbReference>
<dbReference type="InterPro" id="IPR016047">
    <property type="entry name" value="M23ase_b-sheet_dom"/>
</dbReference>
<dbReference type="InterPro" id="IPR050570">
    <property type="entry name" value="Cell_wall_metabolism_enzyme"/>
</dbReference>
<evidence type="ECO:0000313" key="2">
    <source>
        <dbReference type="EMBL" id="GLR19811.1"/>
    </source>
</evidence>
<reference evidence="2" key="2">
    <citation type="submission" date="2023-01" db="EMBL/GenBank/DDBJ databases">
        <title>Draft genome sequence of Portibacter lacus strain NBRC 108769.</title>
        <authorList>
            <person name="Sun Q."/>
            <person name="Mori K."/>
        </authorList>
    </citation>
    <scope>NUCLEOTIDE SEQUENCE</scope>
    <source>
        <strain evidence="2">NBRC 108769</strain>
    </source>
</reference>
<evidence type="ECO:0000259" key="1">
    <source>
        <dbReference type="Pfam" id="PF01551"/>
    </source>
</evidence>
<dbReference type="Proteomes" id="UP001156666">
    <property type="component" value="Unassembled WGS sequence"/>
</dbReference>
<dbReference type="InterPro" id="IPR011055">
    <property type="entry name" value="Dup_hybrid_motif"/>
</dbReference>